<evidence type="ECO:0000313" key="2">
    <source>
        <dbReference type="Proteomes" id="UP000272025"/>
    </source>
</evidence>
<dbReference type="EMBL" id="ML119056">
    <property type="protein sequence ID" value="ROT37761.1"/>
    <property type="molecule type" value="Genomic_DNA"/>
</dbReference>
<evidence type="ECO:0000313" key="1">
    <source>
        <dbReference type="EMBL" id="ROT37761.1"/>
    </source>
</evidence>
<dbReference type="Proteomes" id="UP000272025">
    <property type="component" value="Unassembled WGS sequence"/>
</dbReference>
<organism evidence="1 2">
    <name type="scientific">Sodiomyces alkalinus (strain CBS 110278 / VKM F-3762 / F11)</name>
    <name type="common">Alkaliphilic filamentous fungus</name>
    <dbReference type="NCBI Taxonomy" id="1314773"/>
    <lineage>
        <taxon>Eukaryota</taxon>
        <taxon>Fungi</taxon>
        <taxon>Dikarya</taxon>
        <taxon>Ascomycota</taxon>
        <taxon>Pezizomycotina</taxon>
        <taxon>Sordariomycetes</taxon>
        <taxon>Hypocreomycetidae</taxon>
        <taxon>Glomerellales</taxon>
        <taxon>Plectosphaerellaceae</taxon>
        <taxon>Sodiomyces</taxon>
    </lineage>
</organism>
<dbReference type="GeneID" id="39575487"/>
<sequence>MSFPDVTSSQVAFKEAVAALIQAIHNHPDYQEPLLYVDLEGVNLSRREHLHSDHLRLTKTSRIPRGRTHAAISGLHRRGTKRVNAPIHLRVAIDHQSLLRHPVRLGRAIHTLRDPARRGGKRAAYGARGPPRLREIYMAQVEESWRDLVANQTTLRVLRLRCRAWRKWIGISVLWNGSLVGNLYRLTLNSRRMSDRFSGRIWVPGLLD</sequence>
<dbReference type="RefSeq" id="XP_028465567.1">
    <property type="nucleotide sequence ID" value="XM_028607009.1"/>
</dbReference>
<proteinExistence type="predicted"/>
<gene>
    <name evidence="1" type="ORF">SODALDRAFT_173793</name>
</gene>
<accession>A0A3N2PTF0</accession>
<dbReference type="OrthoDB" id="26838at2759"/>
<protein>
    <submittedName>
        <fullName evidence="1">Uncharacterized protein</fullName>
    </submittedName>
</protein>
<name>A0A3N2PTF0_SODAK</name>
<reference evidence="1 2" key="1">
    <citation type="journal article" date="2018" name="Mol. Ecol.">
        <title>The obligate alkalophilic soda-lake fungus Sodiomyces alkalinus has shifted to a protein diet.</title>
        <authorList>
            <person name="Grum-Grzhimaylo A.A."/>
            <person name="Falkoski D.L."/>
            <person name="van den Heuvel J."/>
            <person name="Valero-Jimenez C.A."/>
            <person name="Min B."/>
            <person name="Choi I.G."/>
            <person name="Lipzen A."/>
            <person name="Daum C.G."/>
            <person name="Aanen D.K."/>
            <person name="Tsang A."/>
            <person name="Henrissat B."/>
            <person name="Bilanenko E.N."/>
            <person name="de Vries R.P."/>
            <person name="van Kan J.A.L."/>
            <person name="Grigoriev I.V."/>
            <person name="Debets A.J.M."/>
        </authorList>
    </citation>
    <scope>NUCLEOTIDE SEQUENCE [LARGE SCALE GENOMIC DNA]</scope>
    <source>
        <strain evidence="1 2">F11</strain>
    </source>
</reference>
<keyword evidence="2" id="KW-1185">Reference proteome</keyword>
<dbReference type="AlphaFoldDB" id="A0A3N2PTF0"/>